<comment type="caution">
    <text evidence="2">The sequence shown here is derived from an EMBL/GenBank/DDBJ whole genome shotgun (WGS) entry which is preliminary data.</text>
</comment>
<evidence type="ECO:0008006" key="5">
    <source>
        <dbReference type="Google" id="ProtNLM"/>
    </source>
</evidence>
<dbReference type="EMBL" id="RQFT01000008">
    <property type="protein sequence ID" value="TGL06535.1"/>
    <property type="molecule type" value="Genomic_DNA"/>
</dbReference>
<protein>
    <recommendedName>
        <fullName evidence="5">Phosphohydrolase</fullName>
    </recommendedName>
</protein>
<evidence type="ECO:0000313" key="4">
    <source>
        <dbReference type="Proteomes" id="UP000297641"/>
    </source>
</evidence>
<reference evidence="1" key="1">
    <citation type="submission" date="2018-10" db="EMBL/GenBank/DDBJ databases">
        <authorList>
            <person name="Vincent A.T."/>
            <person name="Schiettekatte O."/>
            <person name="Bourhy P."/>
            <person name="Veyrier F.J."/>
            <person name="Picardeau M."/>
        </authorList>
    </citation>
    <scope>NUCLEOTIDE SEQUENCE</scope>
    <source>
        <strain evidence="1">201800295</strain>
    </source>
</reference>
<reference evidence="3 4" key="2">
    <citation type="journal article" date="2019" name="PLoS Negl. Trop. Dis.">
        <title>Revisiting the worldwide diversity of Leptospira species in the environment.</title>
        <authorList>
            <person name="Vincent A.T."/>
            <person name="Schiettekatte O."/>
            <person name="Bourhy P."/>
            <person name="Veyrier F.J."/>
            <person name="Picardeau M."/>
        </authorList>
    </citation>
    <scope>NUCLEOTIDE SEQUENCE [LARGE SCALE GENOMIC DNA]</scope>
    <source>
        <strain evidence="2 4">201800273</strain>
        <strain evidence="3">201800295</strain>
    </source>
</reference>
<dbReference type="RefSeq" id="WP_135753107.1">
    <property type="nucleotide sequence ID" value="NZ_RQFD01000003.1"/>
</dbReference>
<evidence type="ECO:0000313" key="2">
    <source>
        <dbReference type="EMBL" id="TGL06535.1"/>
    </source>
</evidence>
<dbReference type="Proteomes" id="UP000297617">
    <property type="component" value="Unassembled WGS sequence"/>
</dbReference>
<organism evidence="2 4">
    <name type="scientific">Leptospira bouyouniensis</name>
    <dbReference type="NCBI Taxonomy" id="2484911"/>
    <lineage>
        <taxon>Bacteria</taxon>
        <taxon>Pseudomonadati</taxon>
        <taxon>Spirochaetota</taxon>
        <taxon>Spirochaetia</taxon>
        <taxon>Leptospirales</taxon>
        <taxon>Leptospiraceae</taxon>
        <taxon>Leptospira</taxon>
    </lineage>
</organism>
<gene>
    <name evidence="1" type="ORF">EHQ10_02265</name>
    <name evidence="2" type="ORF">EHQ43_08995</name>
</gene>
<evidence type="ECO:0000313" key="3">
    <source>
        <dbReference type="Proteomes" id="UP000297617"/>
    </source>
</evidence>
<sequence>MKTNKTEARIYNFQEDIETLFQDWEKESKRNLIDYKFHVYRVWNLCLKLANINESNDQELFRILAITSAFHDSEYFIYRNWDYLEPSNIKLKNYLESIGLSHQSNLASLCLMNHHLMKVYRGPHFRVVESFRKADLIDFPGIRRHGIDPYFLKQLRIEYPYMNFRIIVWWETIKQFLKSPFSGLPMLRKNPYLLTIKD</sequence>
<proteinExistence type="predicted"/>
<dbReference type="Proteomes" id="UP000297641">
    <property type="component" value="Unassembled WGS sequence"/>
</dbReference>
<dbReference type="SUPFAM" id="SSF109604">
    <property type="entry name" value="HD-domain/PDEase-like"/>
    <property type="match status" value="1"/>
</dbReference>
<accession>A0A7I0HSR3</accession>
<keyword evidence="3" id="KW-1185">Reference proteome</keyword>
<evidence type="ECO:0000313" key="1">
    <source>
        <dbReference type="EMBL" id="TGK52593.1"/>
    </source>
</evidence>
<dbReference type="EMBL" id="RQFD01000003">
    <property type="protein sequence ID" value="TGK52593.1"/>
    <property type="molecule type" value="Genomic_DNA"/>
</dbReference>
<name>A0A7I0HSR3_9LEPT</name>
<dbReference type="AlphaFoldDB" id="A0A7I0HSR3"/>